<evidence type="ECO:0000313" key="1">
    <source>
        <dbReference type="EMBL" id="KAF2402492.1"/>
    </source>
</evidence>
<name>A0A6G1I2K8_9PEZI</name>
<keyword evidence="2" id="KW-1185">Reference proteome</keyword>
<proteinExistence type="predicted"/>
<organism evidence="1 2">
    <name type="scientific">Trichodelitschia bisporula</name>
    <dbReference type="NCBI Taxonomy" id="703511"/>
    <lineage>
        <taxon>Eukaryota</taxon>
        <taxon>Fungi</taxon>
        <taxon>Dikarya</taxon>
        <taxon>Ascomycota</taxon>
        <taxon>Pezizomycotina</taxon>
        <taxon>Dothideomycetes</taxon>
        <taxon>Dothideomycetes incertae sedis</taxon>
        <taxon>Phaeotrichales</taxon>
        <taxon>Phaeotrichaceae</taxon>
        <taxon>Trichodelitschia</taxon>
    </lineage>
</organism>
<evidence type="ECO:0000313" key="2">
    <source>
        <dbReference type="Proteomes" id="UP000799640"/>
    </source>
</evidence>
<dbReference type="Proteomes" id="UP000799640">
    <property type="component" value="Unassembled WGS sequence"/>
</dbReference>
<sequence>MRGRVFNGRVNIGQRLLSSNPRFRVELAANSFRCHHVKFDLSLSHACQWQRRLYFRMLGLRSQATRYPAVNRCTPTYVRPVIWLVTVQPALQVCCLPESSLRVVVRKSIEEVETNNHKEGKIVQYRVQVPITSRHGIFRGPSELKDKSSELRLSCLNILQDRPASCCNGDGVVTLCTNRLAWPHAEMQRICSSHDKLLCIVGIWGKGLMTSRTSAFCDIWERHGRRRLTGRDVREGVRVTLLLAAGRRVVTSQTPKGMRFVDRLRRSLRQQVRLAKVR</sequence>
<reference evidence="1" key="1">
    <citation type="journal article" date="2020" name="Stud. Mycol.">
        <title>101 Dothideomycetes genomes: a test case for predicting lifestyles and emergence of pathogens.</title>
        <authorList>
            <person name="Haridas S."/>
            <person name="Albert R."/>
            <person name="Binder M."/>
            <person name="Bloem J."/>
            <person name="Labutti K."/>
            <person name="Salamov A."/>
            <person name="Andreopoulos B."/>
            <person name="Baker S."/>
            <person name="Barry K."/>
            <person name="Bills G."/>
            <person name="Bluhm B."/>
            <person name="Cannon C."/>
            <person name="Castanera R."/>
            <person name="Culley D."/>
            <person name="Daum C."/>
            <person name="Ezra D."/>
            <person name="Gonzalez J."/>
            <person name="Henrissat B."/>
            <person name="Kuo A."/>
            <person name="Liang C."/>
            <person name="Lipzen A."/>
            <person name="Lutzoni F."/>
            <person name="Magnuson J."/>
            <person name="Mondo S."/>
            <person name="Nolan M."/>
            <person name="Ohm R."/>
            <person name="Pangilinan J."/>
            <person name="Park H.-J."/>
            <person name="Ramirez L."/>
            <person name="Alfaro M."/>
            <person name="Sun H."/>
            <person name="Tritt A."/>
            <person name="Yoshinaga Y."/>
            <person name="Zwiers L.-H."/>
            <person name="Turgeon B."/>
            <person name="Goodwin S."/>
            <person name="Spatafora J."/>
            <person name="Crous P."/>
            <person name="Grigoriev I."/>
        </authorList>
    </citation>
    <scope>NUCLEOTIDE SEQUENCE</scope>
    <source>
        <strain evidence="1">CBS 262.69</strain>
    </source>
</reference>
<gene>
    <name evidence="1" type="ORF">EJ06DRAFT_341925</name>
</gene>
<accession>A0A6G1I2K8</accession>
<dbReference type="AlphaFoldDB" id="A0A6G1I2K8"/>
<dbReference type="EMBL" id="ML996691">
    <property type="protein sequence ID" value="KAF2402492.1"/>
    <property type="molecule type" value="Genomic_DNA"/>
</dbReference>
<protein>
    <submittedName>
        <fullName evidence="1">Uncharacterized protein</fullName>
    </submittedName>
</protein>